<evidence type="ECO:0000256" key="5">
    <source>
        <dbReference type="ARBA" id="ARBA00022729"/>
    </source>
</evidence>
<dbReference type="EC" id="4.2.2.23" evidence="11"/>
<evidence type="ECO:0000256" key="7">
    <source>
        <dbReference type="ARBA" id="ARBA00023239"/>
    </source>
</evidence>
<evidence type="ECO:0000256" key="10">
    <source>
        <dbReference type="ARBA" id="ARBA00023326"/>
    </source>
</evidence>
<dbReference type="Pfam" id="PF14686">
    <property type="entry name" value="fn3_3"/>
    <property type="match status" value="1"/>
</dbReference>
<keyword evidence="4 11" id="KW-0964">Secreted</keyword>
<proteinExistence type="inferred from homology"/>
<dbReference type="InterPro" id="IPR008979">
    <property type="entry name" value="Galactose-bd-like_sf"/>
</dbReference>
<gene>
    <name evidence="16" type="ORF">H9Q72_001246</name>
</gene>
<dbReference type="SUPFAM" id="SSF49785">
    <property type="entry name" value="Galactose-binding domain-like"/>
    <property type="match status" value="1"/>
</dbReference>
<comment type="similarity">
    <text evidence="3 11">Belongs to the polysaccharide lyase 4 family.</text>
</comment>
<comment type="subcellular location">
    <subcellularLocation>
        <location evidence="2 11">Secreted</location>
    </subcellularLocation>
</comment>
<dbReference type="InterPro" id="IPR013784">
    <property type="entry name" value="Carb-bd-like_fold"/>
</dbReference>
<keyword evidence="7 11" id="KW-0456">Lyase</keyword>
<dbReference type="EMBL" id="JADFTT010000021">
    <property type="protein sequence ID" value="KAG5772648.1"/>
    <property type="molecule type" value="Genomic_DNA"/>
</dbReference>
<dbReference type="GO" id="GO:0045490">
    <property type="term" value="P:pectin catabolic process"/>
    <property type="evidence" value="ECO:0007669"/>
    <property type="project" value="TreeGrafter"/>
</dbReference>
<evidence type="ECO:0000256" key="4">
    <source>
        <dbReference type="ARBA" id="ARBA00022525"/>
    </source>
</evidence>
<dbReference type="SUPFAM" id="SSF74650">
    <property type="entry name" value="Galactose mutarotase-like"/>
    <property type="match status" value="1"/>
</dbReference>
<evidence type="ECO:0000313" key="16">
    <source>
        <dbReference type="EMBL" id="KAG5772648.1"/>
    </source>
</evidence>
<evidence type="ECO:0000256" key="6">
    <source>
        <dbReference type="ARBA" id="ARBA00023157"/>
    </source>
</evidence>
<evidence type="ECO:0000256" key="12">
    <source>
        <dbReference type="PIRSR" id="PIRSR011794-1"/>
    </source>
</evidence>
<dbReference type="CDD" id="cd10317">
    <property type="entry name" value="RGL4_C"/>
    <property type="match status" value="1"/>
</dbReference>
<dbReference type="GO" id="GO:0102210">
    <property type="term" value="F:rhamnogalacturonan endolyase activity"/>
    <property type="evidence" value="ECO:0007669"/>
    <property type="project" value="UniProtKB-UniRule"/>
</dbReference>
<organism evidence="16 17">
    <name type="scientific">Fusarium xylarioides</name>
    <dbReference type="NCBI Taxonomy" id="221167"/>
    <lineage>
        <taxon>Eukaryota</taxon>
        <taxon>Fungi</taxon>
        <taxon>Dikarya</taxon>
        <taxon>Ascomycota</taxon>
        <taxon>Pezizomycotina</taxon>
        <taxon>Sordariomycetes</taxon>
        <taxon>Hypocreomycetidae</taxon>
        <taxon>Hypocreales</taxon>
        <taxon>Nectriaceae</taxon>
        <taxon>Fusarium</taxon>
        <taxon>Fusarium fujikuroi species complex</taxon>
    </lineage>
</organism>
<evidence type="ECO:0000256" key="1">
    <source>
        <dbReference type="ARBA" id="ARBA00001324"/>
    </source>
</evidence>
<reference evidence="16" key="2">
    <citation type="submission" date="2020-10" db="EMBL/GenBank/DDBJ databases">
        <authorList>
            <person name="Peck L.D."/>
            <person name="Nowell R.W."/>
            <person name="Flood J."/>
            <person name="Ryan M.J."/>
            <person name="Barraclough T.G."/>
        </authorList>
    </citation>
    <scope>NUCLEOTIDE SEQUENCE</scope>
    <source>
        <strain evidence="16">IMI 127659i</strain>
    </source>
</reference>
<accession>A0A9P7I351</accession>
<dbReference type="Gene3D" id="2.70.98.10">
    <property type="match status" value="1"/>
</dbReference>
<keyword evidence="9 11" id="KW-0961">Cell wall biogenesis/degradation</keyword>
<sequence length="545" mass="58712">MVSFKYLAALASAAPALAAFGVTTSGNNLVVDSGNSNGFSVTVSKSDCSINSIKFRGAEYQYKSQTSHIASGLGSSNVQSTVLNNKYIKITCTTKSGDFDVTHYYVVQNGQSMVYMATDTKSQPAIGELRYITRLDRSQLPNEIPFGEVSNTSGGSTVEGSDVFNINGQTRSKFYSSQCFIDNDVWCFQSSAKDVHACMVTHASRSYEKSSGGPFFRDINSNNNGDFSALTFYMNSGHAKTEEFCQGFHGPYALSFSRSGVPKAQDIDMSFFKDLSIPNYTADSSRGRVSGTATGVQSGFQGVVHWFNKDFQYWAYTSSNGAFTSPFMVPGTYTQVLYQGELKVASKSVSVSAGSTASSSIAADSDITTGKHTSVFRIGDWDGQPKGFRNAANQLRMPPSDKRMASWGPLTYTVGSSSVGDFPMAIFKAVNNPVTIKFNLPSAISTQATLRIGTTLAFASGRPQVTIGSFKKAFDAPVKIDSRGVTRGAYRGFGEAGTNTITIEVISGSSGADFLSPNFIFDAVELFHYIDQVQQEVMLKTPSQP</sequence>
<keyword evidence="8 11" id="KW-0119">Carbohydrate metabolism</keyword>
<feature type="chain" id="PRO_5041500586" description="Rhamnogalacturonate lyase" evidence="11">
    <location>
        <begin position="19"/>
        <end position="545"/>
    </location>
</feature>
<dbReference type="Gene3D" id="2.60.120.260">
    <property type="entry name" value="Galactose-binding domain-like"/>
    <property type="match status" value="1"/>
</dbReference>
<keyword evidence="10 11" id="KW-0624">Polysaccharide degradation</keyword>
<keyword evidence="5 11" id="KW-0732">Signal</keyword>
<evidence type="ECO:0000256" key="3">
    <source>
        <dbReference type="ARBA" id="ARBA00010418"/>
    </source>
</evidence>
<dbReference type="GO" id="GO:0030246">
    <property type="term" value="F:carbohydrate binding"/>
    <property type="evidence" value="ECO:0007669"/>
    <property type="project" value="UniProtKB-UniRule"/>
</dbReference>
<evidence type="ECO:0000313" key="17">
    <source>
        <dbReference type="Proteomes" id="UP000750502"/>
    </source>
</evidence>
<comment type="catalytic activity">
    <reaction evidence="1 11">
        <text>Endotype eliminative cleavage of L-alpha-rhamnopyranosyl-(1-&gt;4)-alpha-D-galactopyranosyluronic acid bonds of rhamnogalacturonan I domains in ramified hairy regions of pectin leaving L-rhamnopyranose at the reducing end and 4-deoxy-4,5-unsaturated D-galactopyranosyluronic acid at the non-reducing end.</text>
        <dbReference type="EC" id="4.2.2.23"/>
    </reaction>
</comment>
<feature type="signal peptide" evidence="11">
    <location>
        <begin position="1"/>
        <end position="18"/>
    </location>
</feature>
<dbReference type="PANTHER" id="PTHR36574">
    <property type="entry name" value="RHAMNOGALACTURONATE LYASE-RELATED"/>
    <property type="match status" value="1"/>
</dbReference>
<keyword evidence="6 12" id="KW-1015">Disulfide bond</keyword>
<dbReference type="Proteomes" id="UP000750502">
    <property type="component" value="Unassembled WGS sequence"/>
</dbReference>
<evidence type="ECO:0000259" key="14">
    <source>
        <dbReference type="Pfam" id="PF14683"/>
    </source>
</evidence>
<evidence type="ECO:0000256" key="9">
    <source>
        <dbReference type="ARBA" id="ARBA00023316"/>
    </source>
</evidence>
<evidence type="ECO:0000256" key="8">
    <source>
        <dbReference type="ARBA" id="ARBA00023277"/>
    </source>
</evidence>
<feature type="domain" description="Rhamnogalacturonan lyase" evidence="15">
    <location>
        <begin position="285"/>
        <end position="358"/>
    </location>
</feature>
<keyword evidence="17" id="KW-1185">Reference proteome</keyword>
<name>A0A9P7I351_9HYPO</name>
<reference evidence="16" key="1">
    <citation type="journal article" date="2020" name="bioRxiv">
        <title>Historical genomics reveals the evolutionary mechanisms behind multiple outbreaks of the host-specific coffee wilt pathogen Fusarium xylarioides.</title>
        <authorList>
            <person name="Peck D."/>
            <person name="Nowell R.W."/>
            <person name="Flood J."/>
            <person name="Ryan M.J."/>
            <person name="Barraclough T.G."/>
        </authorList>
    </citation>
    <scope>NUCLEOTIDE SEQUENCE</scope>
    <source>
        <strain evidence="16">IMI 127659i</strain>
    </source>
</reference>
<dbReference type="Pfam" id="PF09284">
    <property type="entry name" value="RhgB_N"/>
    <property type="match status" value="1"/>
</dbReference>
<dbReference type="Pfam" id="PF14683">
    <property type="entry name" value="CBM-like"/>
    <property type="match status" value="1"/>
</dbReference>
<dbReference type="CDD" id="cd10320">
    <property type="entry name" value="RGL4_N"/>
    <property type="match status" value="1"/>
</dbReference>
<dbReference type="SUPFAM" id="SSF49452">
    <property type="entry name" value="Starch-binding domain-like"/>
    <property type="match status" value="1"/>
</dbReference>
<protein>
    <recommendedName>
        <fullName evidence="11">Rhamnogalacturonate lyase</fullName>
        <ecNumber evidence="11">4.2.2.23</ecNumber>
    </recommendedName>
</protein>
<dbReference type="InterPro" id="IPR011013">
    <property type="entry name" value="Gal_mutarotase_sf_dom"/>
</dbReference>
<dbReference type="GO" id="GO:0071555">
    <property type="term" value="P:cell wall organization"/>
    <property type="evidence" value="ECO:0007669"/>
    <property type="project" value="UniProtKB-UniRule"/>
</dbReference>
<feature type="domain" description="Rhamnogalacturonase B N-terminal" evidence="13">
    <location>
        <begin position="20"/>
        <end position="277"/>
    </location>
</feature>
<dbReference type="PIRSF" id="PIRSF011794">
    <property type="entry name" value="Rhamnogalacturonase_B"/>
    <property type="match status" value="1"/>
</dbReference>
<evidence type="ECO:0000259" key="15">
    <source>
        <dbReference type="Pfam" id="PF14686"/>
    </source>
</evidence>
<feature type="disulfide bond" evidence="12">
    <location>
        <begin position="187"/>
        <end position="198"/>
    </location>
</feature>
<dbReference type="InterPro" id="IPR029411">
    <property type="entry name" value="RG-lyase_III"/>
</dbReference>
<dbReference type="InterPro" id="IPR029413">
    <property type="entry name" value="RG-lyase_II"/>
</dbReference>
<dbReference type="AlphaFoldDB" id="A0A9P7I351"/>
<evidence type="ECO:0000256" key="2">
    <source>
        <dbReference type="ARBA" id="ARBA00004613"/>
    </source>
</evidence>
<dbReference type="PANTHER" id="PTHR36574:SF1">
    <property type="entry name" value="RHAMNOGALACTURONATE LYASE-RELATED"/>
    <property type="match status" value="1"/>
</dbReference>
<dbReference type="InterPro" id="IPR016590">
    <property type="entry name" value="Rhamnogalacturonase_B"/>
</dbReference>
<comment type="caution">
    <text evidence="16">The sequence shown here is derived from an EMBL/GenBank/DDBJ whole genome shotgun (WGS) entry which is preliminary data.</text>
</comment>
<dbReference type="GO" id="GO:0005576">
    <property type="term" value="C:extracellular region"/>
    <property type="evidence" value="ECO:0007669"/>
    <property type="project" value="UniProtKB-SubCell"/>
</dbReference>
<feature type="disulfide bond" evidence="12">
    <location>
        <begin position="48"/>
        <end position="92"/>
    </location>
</feature>
<dbReference type="OrthoDB" id="114708at2759"/>
<feature type="domain" description="Rhamnogalacturonan lyase" evidence="14">
    <location>
        <begin position="375"/>
        <end position="526"/>
    </location>
</feature>
<evidence type="ECO:0000256" key="11">
    <source>
        <dbReference type="PIRNR" id="PIRNR011794"/>
    </source>
</evidence>
<dbReference type="InterPro" id="IPR015364">
    <property type="entry name" value="RhgB_N"/>
</dbReference>
<dbReference type="InterPro" id="IPR014718">
    <property type="entry name" value="GH-type_carb-bd"/>
</dbReference>
<dbReference type="Gene3D" id="2.60.40.1120">
    <property type="entry name" value="Carboxypeptidase-like, regulatory domain"/>
    <property type="match status" value="1"/>
</dbReference>
<evidence type="ECO:0000259" key="13">
    <source>
        <dbReference type="Pfam" id="PF09284"/>
    </source>
</evidence>